<dbReference type="OrthoDB" id="6126662at2759"/>
<sequence length="99" mass="11517">MNHNPNKVQDVLQVAMVNAVPGNVHQFVITFEDRQRPFINLCALSQESAKFVETLRKTLIELGCLEKDYFNEKWPALQLIIKQPEDVKGEKKRTAMFRM</sequence>
<dbReference type="Proteomes" id="UP000298663">
    <property type="component" value="Unassembled WGS sequence"/>
</dbReference>
<evidence type="ECO:0000313" key="1">
    <source>
        <dbReference type="EMBL" id="TKR73925.1"/>
    </source>
</evidence>
<dbReference type="EMBL" id="AZBU02000006">
    <property type="protein sequence ID" value="TKR73925.1"/>
    <property type="molecule type" value="Genomic_DNA"/>
</dbReference>
<proteinExistence type="predicted"/>
<evidence type="ECO:0000313" key="2">
    <source>
        <dbReference type="Proteomes" id="UP000298663"/>
    </source>
</evidence>
<dbReference type="AlphaFoldDB" id="A0A4V6A141"/>
<reference evidence="1 2" key="2">
    <citation type="journal article" date="2019" name="G3 (Bethesda)">
        <title>Hybrid Assembly of the Genome of the Entomopathogenic Nematode Steinernema carpocapsae Identifies the X-Chromosome.</title>
        <authorList>
            <person name="Serra L."/>
            <person name="Macchietto M."/>
            <person name="Macias-Munoz A."/>
            <person name="McGill C.J."/>
            <person name="Rodriguez I.M."/>
            <person name="Rodriguez B."/>
            <person name="Murad R."/>
            <person name="Mortazavi A."/>
        </authorList>
    </citation>
    <scope>NUCLEOTIDE SEQUENCE [LARGE SCALE GENOMIC DNA]</scope>
    <source>
        <strain evidence="1 2">ALL</strain>
    </source>
</reference>
<gene>
    <name evidence="1" type="ORF">L596_021170</name>
</gene>
<organism evidence="1 2">
    <name type="scientific">Steinernema carpocapsae</name>
    <name type="common">Entomopathogenic nematode</name>
    <dbReference type="NCBI Taxonomy" id="34508"/>
    <lineage>
        <taxon>Eukaryota</taxon>
        <taxon>Metazoa</taxon>
        <taxon>Ecdysozoa</taxon>
        <taxon>Nematoda</taxon>
        <taxon>Chromadorea</taxon>
        <taxon>Rhabditida</taxon>
        <taxon>Tylenchina</taxon>
        <taxon>Panagrolaimomorpha</taxon>
        <taxon>Strongyloidoidea</taxon>
        <taxon>Steinernematidae</taxon>
        <taxon>Steinernema</taxon>
    </lineage>
</organism>
<reference evidence="1 2" key="1">
    <citation type="journal article" date="2015" name="Genome Biol.">
        <title>Comparative genomics of Steinernema reveals deeply conserved gene regulatory networks.</title>
        <authorList>
            <person name="Dillman A.R."/>
            <person name="Macchietto M."/>
            <person name="Porter C.F."/>
            <person name="Rogers A."/>
            <person name="Williams B."/>
            <person name="Antoshechkin I."/>
            <person name="Lee M.M."/>
            <person name="Goodwin Z."/>
            <person name="Lu X."/>
            <person name="Lewis E.E."/>
            <person name="Goodrich-Blair H."/>
            <person name="Stock S.P."/>
            <person name="Adams B.J."/>
            <person name="Sternberg P.W."/>
            <person name="Mortazavi A."/>
        </authorList>
    </citation>
    <scope>NUCLEOTIDE SEQUENCE [LARGE SCALE GENOMIC DNA]</scope>
    <source>
        <strain evidence="1 2">ALL</strain>
    </source>
</reference>
<accession>A0A4V6A141</accession>
<keyword evidence="2" id="KW-1185">Reference proteome</keyword>
<comment type="caution">
    <text evidence="1">The sequence shown here is derived from an EMBL/GenBank/DDBJ whole genome shotgun (WGS) entry which is preliminary data.</text>
</comment>
<name>A0A4V6A141_STECR</name>
<protein>
    <submittedName>
        <fullName evidence="1">Uncharacterized protein</fullName>
    </submittedName>
</protein>